<keyword evidence="3" id="KW-1185">Reference proteome</keyword>
<dbReference type="SUPFAM" id="SSF49785">
    <property type="entry name" value="Galactose-binding domain-like"/>
    <property type="match status" value="1"/>
</dbReference>
<dbReference type="Gene3D" id="1.50.10.10">
    <property type="match status" value="1"/>
</dbReference>
<evidence type="ECO:0000313" key="3">
    <source>
        <dbReference type="Proteomes" id="UP001273166"/>
    </source>
</evidence>
<dbReference type="Pfam" id="PF17389">
    <property type="entry name" value="Bac_rhamnosid6H"/>
    <property type="match status" value="1"/>
</dbReference>
<dbReference type="Gene3D" id="2.60.420.10">
    <property type="entry name" value="Maltose phosphorylase, domain 3"/>
    <property type="match status" value="1"/>
</dbReference>
<comment type="caution">
    <text evidence="2">The sequence shown here is derived from an EMBL/GenBank/DDBJ whole genome shotgun (WGS) entry which is preliminary data.</text>
</comment>
<protein>
    <submittedName>
        <fullName evidence="2">Six-hairpin glycosidase-like protein</fullName>
    </submittedName>
</protein>
<evidence type="ECO:0000259" key="1">
    <source>
        <dbReference type="Pfam" id="PF17389"/>
    </source>
</evidence>
<dbReference type="EMBL" id="JAUDZG010000002">
    <property type="protein sequence ID" value="KAK3307730.1"/>
    <property type="molecule type" value="Genomic_DNA"/>
</dbReference>
<dbReference type="InterPro" id="IPR035396">
    <property type="entry name" value="Bac_rhamnosid6H"/>
</dbReference>
<accession>A0AAJ0M3I5</accession>
<dbReference type="InterPro" id="IPR012341">
    <property type="entry name" value="6hp_glycosidase-like_sf"/>
</dbReference>
<sequence>MAAEQFDDTWIWHPSFTEERADTAGLLVHFRRDLVLDGEPPESVKLHLTADTRYKLFVNSRLVTFGPVKGDLSRWFYDEVDIGPFLVPGTNRIRVLVLRFFNSTYYAATFPRGPVGGLRIVAADKQNEDTSGSSLAHELRGGSAWETAIDPFTILPINEPEDDFLHTYERVTRPAGQELEWVAARSHRFQKSTGVVPPWHLSPRLIPRMALKTAHFTSLHNVQSRLPLADWEAVLVHGGGGAEDRSETSPRGGLVLPAGSSHRIDIEAPHHMTAFLRFRFGRSSTAGSKLSVRYAESYEDTPVLVPYLRRKGHRCDYSKSLFGPVDQYELQGAAPPEQLLGHYADEENREVFAPFHFRSFRFLQLTIDVGPSDLVFEGVDVQEANYPLDVVASAQAAGPDAAGMDKLWSTSVRTLVNCMHDTYEDCPFYEQLQYAMDTRSTILFTYYVSGDDRLARQAMLQLRDSFQPGLGLTSSRAPAHKPQVIPHFSLFWVAMLADHWAFFGDAAFLAPFGPVVDAVLGYFDARVDRAATGLVVSDNRDGVWNFVDWTEQWRPYGIPPAAVRTSVCTYTNHLYAYALKRAAELARVAGRPHLAEEYVERAAGVVRGLRAHCFDRTFFTDSLAAGADAAGDYSVHNQVWAVLSGAAAPGPAARDMLRHCLSGETNGRFVQASVSMAFYTLRALSAVGGGLYDELFHGFWAPWRAQLDNGVTTWEEDAVSQRSDCHAWGSAPLYELTAEVAGVRPAGPGWAAVCVEPRLALFPEFKAAVPMKAVDGSPTGMVHVSWRGVSPGVQSVALRVELADPAVTVPVHVKLPGQPVHVLDSSSPMDFVVRRSTQKAVVEQN</sequence>
<dbReference type="GO" id="GO:0005975">
    <property type="term" value="P:carbohydrate metabolic process"/>
    <property type="evidence" value="ECO:0007669"/>
    <property type="project" value="InterPro"/>
</dbReference>
<dbReference type="GO" id="GO:0016798">
    <property type="term" value="F:hydrolase activity, acting on glycosyl bonds"/>
    <property type="evidence" value="ECO:0007669"/>
    <property type="project" value="UniProtKB-KW"/>
</dbReference>
<dbReference type="Proteomes" id="UP001273166">
    <property type="component" value="Unassembled WGS sequence"/>
</dbReference>
<dbReference type="RefSeq" id="XP_062723510.1">
    <property type="nucleotide sequence ID" value="XM_062865680.1"/>
</dbReference>
<dbReference type="InterPro" id="IPR008928">
    <property type="entry name" value="6-hairpin_glycosidase_sf"/>
</dbReference>
<gene>
    <name evidence="2" type="ORF">B0T15DRAFT_428088</name>
</gene>
<keyword evidence="2" id="KW-0326">Glycosidase</keyword>
<dbReference type="GeneID" id="87884509"/>
<dbReference type="SUPFAM" id="SSF48208">
    <property type="entry name" value="Six-hairpin glycosidases"/>
    <property type="match status" value="1"/>
</dbReference>
<dbReference type="PANTHER" id="PTHR34987:SF2">
    <property type="entry name" value="B, PUTATIVE (AFU_ORTHOLOGUE AFUA_7G05040)-RELATED"/>
    <property type="match status" value="1"/>
</dbReference>
<dbReference type="PANTHER" id="PTHR34987">
    <property type="entry name" value="C, PUTATIVE (AFU_ORTHOLOGUE AFUA_3G02880)-RELATED"/>
    <property type="match status" value="1"/>
</dbReference>
<dbReference type="Gene3D" id="2.60.120.260">
    <property type="entry name" value="Galactose-binding domain-like"/>
    <property type="match status" value="1"/>
</dbReference>
<reference evidence="2" key="2">
    <citation type="submission" date="2023-06" db="EMBL/GenBank/DDBJ databases">
        <authorList>
            <consortium name="Lawrence Berkeley National Laboratory"/>
            <person name="Mondo S.J."/>
            <person name="Hensen N."/>
            <person name="Bonometti L."/>
            <person name="Westerberg I."/>
            <person name="Brannstrom I.O."/>
            <person name="Guillou S."/>
            <person name="Cros-Aarteil S."/>
            <person name="Calhoun S."/>
            <person name="Haridas S."/>
            <person name="Kuo A."/>
            <person name="Pangilinan J."/>
            <person name="Riley R."/>
            <person name="Labutti K."/>
            <person name="Andreopoulos B."/>
            <person name="Lipzen A."/>
            <person name="Chen C."/>
            <person name="Yanf M."/>
            <person name="Daum C."/>
            <person name="Ng V."/>
            <person name="Clum A."/>
            <person name="Steindorff A."/>
            <person name="Ohm R."/>
            <person name="Martin F."/>
            <person name="Silar P."/>
            <person name="Natvig D."/>
            <person name="Lalanne C."/>
            <person name="Gautier V."/>
            <person name="Ament-Velasquez S.L."/>
            <person name="Kruys A."/>
            <person name="Hutchinson M.I."/>
            <person name="Powell A.J."/>
            <person name="Barry K."/>
            <person name="Miller A.N."/>
            <person name="Grigoriev I.V."/>
            <person name="Debuchy R."/>
            <person name="Gladieux P."/>
            <person name="Thoren M.H."/>
            <person name="Johannesson H."/>
        </authorList>
    </citation>
    <scope>NUCLEOTIDE SEQUENCE</scope>
    <source>
        <strain evidence="2">CBS 333.67</strain>
    </source>
</reference>
<reference evidence="2" key="1">
    <citation type="journal article" date="2023" name="Mol. Phylogenet. Evol.">
        <title>Genome-scale phylogeny and comparative genomics of the fungal order Sordariales.</title>
        <authorList>
            <person name="Hensen N."/>
            <person name="Bonometti L."/>
            <person name="Westerberg I."/>
            <person name="Brannstrom I.O."/>
            <person name="Guillou S."/>
            <person name="Cros-Aarteil S."/>
            <person name="Calhoun S."/>
            <person name="Haridas S."/>
            <person name="Kuo A."/>
            <person name="Mondo S."/>
            <person name="Pangilinan J."/>
            <person name="Riley R."/>
            <person name="LaButti K."/>
            <person name="Andreopoulos B."/>
            <person name="Lipzen A."/>
            <person name="Chen C."/>
            <person name="Yan M."/>
            <person name="Daum C."/>
            <person name="Ng V."/>
            <person name="Clum A."/>
            <person name="Steindorff A."/>
            <person name="Ohm R.A."/>
            <person name="Martin F."/>
            <person name="Silar P."/>
            <person name="Natvig D.O."/>
            <person name="Lalanne C."/>
            <person name="Gautier V."/>
            <person name="Ament-Velasquez S.L."/>
            <person name="Kruys A."/>
            <person name="Hutchinson M.I."/>
            <person name="Powell A.J."/>
            <person name="Barry K."/>
            <person name="Miller A.N."/>
            <person name="Grigoriev I.V."/>
            <person name="Debuchy R."/>
            <person name="Gladieux P."/>
            <person name="Hiltunen Thoren M."/>
            <person name="Johannesson H."/>
        </authorList>
    </citation>
    <scope>NUCLEOTIDE SEQUENCE</scope>
    <source>
        <strain evidence="2">CBS 333.67</strain>
    </source>
</reference>
<proteinExistence type="predicted"/>
<keyword evidence="2" id="KW-0378">Hydrolase</keyword>
<dbReference type="AlphaFoldDB" id="A0AAJ0M3I5"/>
<feature type="domain" description="Alpha-L-rhamnosidase six-hairpin glycosidase" evidence="1">
    <location>
        <begin position="404"/>
        <end position="733"/>
    </location>
</feature>
<organism evidence="2 3">
    <name type="scientific">Chaetomium strumarium</name>
    <dbReference type="NCBI Taxonomy" id="1170767"/>
    <lineage>
        <taxon>Eukaryota</taxon>
        <taxon>Fungi</taxon>
        <taxon>Dikarya</taxon>
        <taxon>Ascomycota</taxon>
        <taxon>Pezizomycotina</taxon>
        <taxon>Sordariomycetes</taxon>
        <taxon>Sordariomycetidae</taxon>
        <taxon>Sordariales</taxon>
        <taxon>Chaetomiaceae</taxon>
        <taxon>Chaetomium</taxon>
    </lineage>
</organism>
<name>A0AAJ0M3I5_9PEZI</name>
<evidence type="ECO:0000313" key="2">
    <source>
        <dbReference type="EMBL" id="KAK3307730.1"/>
    </source>
</evidence>
<dbReference type="InterPro" id="IPR008979">
    <property type="entry name" value="Galactose-bd-like_sf"/>
</dbReference>